<proteinExistence type="predicted"/>
<comment type="caution">
    <text evidence="2">The sequence shown here is derived from an EMBL/GenBank/DDBJ whole genome shotgun (WGS) entry which is preliminary data.</text>
</comment>
<dbReference type="EMBL" id="CAXDID020000002">
    <property type="protein sequence ID" value="CAL5971236.1"/>
    <property type="molecule type" value="Genomic_DNA"/>
</dbReference>
<name>A0ABP1GGJ7_9EUKA</name>
<accession>A0ABP1GGJ7</accession>
<evidence type="ECO:0000256" key="1">
    <source>
        <dbReference type="SAM" id="Coils"/>
    </source>
</evidence>
<keyword evidence="3" id="KW-1185">Reference proteome</keyword>
<evidence type="ECO:0000313" key="2">
    <source>
        <dbReference type="EMBL" id="CAL5971236.1"/>
    </source>
</evidence>
<evidence type="ECO:0000313" key="3">
    <source>
        <dbReference type="Proteomes" id="UP001642409"/>
    </source>
</evidence>
<organism evidence="2 3">
    <name type="scientific">Hexamita inflata</name>
    <dbReference type="NCBI Taxonomy" id="28002"/>
    <lineage>
        <taxon>Eukaryota</taxon>
        <taxon>Metamonada</taxon>
        <taxon>Diplomonadida</taxon>
        <taxon>Hexamitidae</taxon>
        <taxon>Hexamitinae</taxon>
        <taxon>Hexamita</taxon>
    </lineage>
</organism>
<feature type="coiled-coil region" evidence="1">
    <location>
        <begin position="328"/>
        <end position="358"/>
    </location>
</feature>
<dbReference type="Proteomes" id="UP001642409">
    <property type="component" value="Unassembled WGS sequence"/>
</dbReference>
<keyword evidence="1" id="KW-0175">Coiled coil</keyword>
<reference evidence="2 3" key="1">
    <citation type="submission" date="2024-07" db="EMBL/GenBank/DDBJ databases">
        <authorList>
            <person name="Akdeniz Z."/>
        </authorList>
    </citation>
    <scope>NUCLEOTIDE SEQUENCE [LARGE SCALE GENOMIC DNA]</scope>
</reference>
<gene>
    <name evidence="2" type="ORF">HINF_LOCUS1176</name>
</gene>
<sequence>MFGINLLVANKYQHLSYALLSSKNEDLSSICNYSISRGDTPIIGYCTKEQSLSNKNQKGNIIYSPSVITFHSLYTKKIQDLHIDFIYSIKKLPSFALFGLTSDIEVSQSNLSVKIPSQLAQGALLCFLCNVTAQSTDFAFIASAQNTSGLVLTSNAIYIENALIQFRLNAFNSGGLILNTMQTVMILKNCNISGFAINSSVSGSIIAFVRDPVTIQAQNVKNCANADFYGQNNFNQIILNGQIQINCVLCRENVPVYGICSNELEFGEQKDDQFVCKSTFVFDGEKCSCLEGEVVNGSKCVNILQSINAIYKQQEETNTKVIDLTHSTEELEKYIQILNNDRDQMKEQILNLQDLSESTIRSVESNSTQLQQYIIQNITEINTKIFRNMSVLDQRIYNNASLIINNIQTLNQTIIDINLAMTKLNSTLFDQQELSTILTQNISQLDQIQSVNNQTLLNHQQQLYSLNLQIQCLNSGYKFINNQCVISYNLTSTDYYTCLQNVYIPIFDLTVITHHINSIDPNKDYVFDSSTVVQSAFIKVTDNLYALTAIPLFQTQNVFNNIKIQLGQQKIDRWQLLTHQDTLSINQMNIISTGQISVSTLFNILIQESIQINVNNILVNLSVSTSSTGNITLISSISKDIKISGYQVLGNYVSTQIVALIGITVVEANINVNQVSFKPSIYEVGNCSSYLFSNVTYNSTLSFNNIAVFIGNETQIKLLGSIESTDFDKHYYQFGGIIANLNSSSTVVVNQYINDCSQKFSTYYVTYTGFIIGYGQDSLSQIEICNVCMQQNLNSEKAKAFHSIGLVGWNYGNIQVQQASVTLTVNCILISNFGLIGGQRYLESVQNIAKVSNVKTFVNAESQNGKHIGSVFGTEGAYNCSMINVFASCNVTVNDFVGGFVGWQYPNSNLTIQSSQIQFSTMQSQITTGGLIGIQNTDSNATVIDTYISNINIYGQNVGGVTGSCQYNLVLINSKIELVYISGLYPGILVGLNNSVYSVTNSHQLKNQIQGYESTDCELSSTWSIFQCS</sequence>
<protein>
    <submittedName>
        <fullName evidence="2">Hypothetical_protein</fullName>
    </submittedName>
</protein>